<dbReference type="Proteomes" id="UP000669179">
    <property type="component" value="Unassembled WGS sequence"/>
</dbReference>
<name>A0A939PKL4_9ACTN</name>
<dbReference type="PROSITE" id="PS50937">
    <property type="entry name" value="HTH_MERR_2"/>
    <property type="match status" value="1"/>
</dbReference>
<proteinExistence type="predicted"/>
<dbReference type="GO" id="GO:0003677">
    <property type="term" value="F:DNA binding"/>
    <property type="evidence" value="ECO:0007669"/>
    <property type="project" value="UniProtKB-KW"/>
</dbReference>
<dbReference type="EMBL" id="JAGEOJ010000026">
    <property type="protein sequence ID" value="MBO2454365.1"/>
    <property type="molecule type" value="Genomic_DNA"/>
</dbReference>
<evidence type="ECO:0000259" key="2">
    <source>
        <dbReference type="PROSITE" id="PS50937"/>
    </source>
</evidence>
<sequence length="305" mass="33473">MDGGTLCTIGELARRTGLTVKTIRFYSERGIVVPAERTAGGYRLYGADAVARLALVRTLRELGVGLDAIRQVVERELTLSEVAAQHAAALEVQIGVLRLRRTVLAAAARRRPTPEEMERMHRLARLTETERERLIEEFLEAVFGGLEGGAPRCSMKPELPGDPTEEQVEAWVELAELALDPGFRASVRRGAEEHAADGVSCPPRPGVVAIARDYAEQALASGIAPESSEADEIVAALTADCARSLRRPDDRELHRLVLRRWSAANDVRRDRYLYLLSLINGWSAPERLAPALDWSVAALRSRVAA</sequence>
<dbReference type="PRINTS" id="PR00040">
    <property type="entry name" value="HTHMERR"/>
</dbReference>
<accession>A0A939PKL4</accession>
<evidence type="ECO:0000313" key="3">
    <source>
        <dbReference type="EMBL" id="MBO2454365.1"/>
    </source>
</evidence>
<protein>
    <submittedName>
        <fullName evidence="3">MerR family transcriptional regulator</fullName>
    </submittedName>
</protein>
<dbReference type="Gene3D" id="1.10.1660.10">
    <property type="match status" value="1"/>
</dbReference>
<dbReference type="RefSeq" id="WP_208262576.1">
    <property type="nucleotide sequence ID" value="NZ_JAGEOJ010000026.1"/>
</dbReference>
<dbReference type="AlphaFoldDB" id="A0A939PKL4"/>
<dbReference type="SMART" id="SM00422">
    <property type="entry name" value="HTH_MERR"/>
    <property type="match status" value="1"/>
</dbReference>
<feature type="domain" description="HTH merR-type" evidence="2">
    <location>
        <begin position="6"/>
        <end position="75"/>
    </location>
</feature>
<gene>
    <name evidence="3" type="ORF">J4573_45270</name>
</gene>
<evidence type="ECO:0000313" key="4">
    <source>
        <dbReference type="Proteomes" id="UP000669179"/>
    </source>
</evidence>
<keyword evidence="4" id="KW-1185">Reference proteome</keyword>
<dbReference type="GO" id="GO:0003700">
    <property type="term" value="F:DNA-binding transcription factor activity"/>
    <property type="evidence" value="ECO:0007669"/>
    <property type="project" value="InterPro"/>
</dbReference>
<comment type="caution">
    <text evidence="3">The sequence shown here is derived from an EMBL/GenBank/DDBJ whole genome shotgun (WGS) entry which is preliminary data.</text>
</comment>
<dbReference type="PANTHER" id="PTHR30204:SF93">
    <property type="entry name" value="HTH MERR-TYPE DOMAIN-CONTAINING PROTEIN"/>
    <property type="match status" value="1"/>
</dbReference>
<dbReference type="InterPro" id="IPR009061">
    <property type="entry name" value="DNA-bd_dom_put_sf"/>
</dbReference>
<evidence type="ECO:0000256" key="1">
    <source>
        <dbReference type="ARBA" id="ARBA00023125"/>
    </source>
</evidence>
<dbReference type="SUPFAM" id="SSF46955">
    <property type="entry name" value="Putative DNA-binding domain"/>
    <property type="match status" value="1"/>
</dbReference>
<dbReference type="CDD" id="cd00592">
    <property type="entry name" value="HTH_MerR-like"/>
    <property type="match status" value="1"/>
</dbReference>
<dbReference type="InterPro" id="IPR000551">
    <property type="entry name" value="MerR-type_HTH_dom"/>
</dbReference>
<dbReference type="PANTHER" id="PTHR30204">
    <property type="entry name" value="REDOX-CYCLING DRUG-SENSING TRANSCRIPTIONAL ACTIVATOR SOXR"/>
    <property type="match status" value="1"/>
</dbReference>
<keyword evidence="1" id="KW-0238">DNA-binding</keyword>
<organism evidence="3 4">
    <name type="scientific">Actinomadura barringtoniae</name>
    <dbReference type="NCBI Taxonomy" id="1427535"/>
    <lineage>
        <taxon>Bacteria</taxon>
        <taxon>Bacillati</taxon>
        <taxon>Actinomycetota</taxon>
        <taxon>Actinomycetes</taxon>
        <taxon>Streptosporangiales</taxon>
        <taxon>Thermomonosporaceae</taxon>
        <taxon>Actinomadura</taxon>
    </lineage>
</organism>
<reference evidence="3" key="1">
    <citation type="submission" date="2021-03" db="EMBL/GenBank/DDBJ databases">
        <authorList>
            <person name="Kanchanasin P."/>
            <person name="Saeng-In P."/>
            <person name="Phongsopitanun W."/>
            <person name="Yuki M."/>
            <person name="Kudo T."/>
            <person name="Ohkuma M."/>
            <person name="Tanasupawat S."/>
        </authorList>
    </citation>
    <scope>NUCLEOTIDE SEQUENCE</scope>
    <source>
        <strain evidence="3">GKU 128</strain>
    </source>
</reference>
<dbReference type="Pfam" id="PF13411">
    <property type="entry name" value="MerR_1"/>
    <property type="match status" value="1"/>
</dbReference>
<dbReference type="InterPro" id="IPR047057">
    <property type="entry name" value="MerR_fam"/>
</dbReference>